<sequence>MRDKDRIGRRLKAEENKKYTRLMGNFKQLFAKARDEYAYPGPYRLKNNTILHSINFSFSTIVVQMIFIDQAQPVPRARGSVTSRFYNYMHVVGDTPYVLTLISSIALHHSNAKPSGSSSYRVNKKYPEVFRFHTQLWTPRMPDRLRGLGTGAGVVVELLWPSRPSNLVSCLSSRPGSK</sequence>
<organism evidence="1 2">
    <name type="scientific">Aphis glycines</name>
    <name type="common">Soybean aphid</name>
    <dbReference type="NCBI Taxonomy" id="307491"/>
    <lineage>
        <taxon>Eukaryota</taxon>
        <taxon>Metazoa</taxon>
        <taxon>Ecdysozoa</taxon>
        <taxon>Arthropoda</taxon>
        <taxon>Hexapoda</taxon>
        <taxon>Insecta</taxon>
        <taxon>Pterygota</taxon>
        <taxon>Neoptera</taxon>
        <taxon>Paraneoptera</taxon>
        <taxon>Hemiptera</taxon>
        <taxon>Sternorrhyncha</taxon>
        <taxon>Aphidomorpha</taxon>
        <taxon>Aphidoidea</taxon>
        <taxon>Aphididae</taxon>
        <taxon>Aphidini</taxon>
        <taxon>Aphis</taxon>
        <taxon>Aphis</taxon>
    </lineage>
</organism>
<dbReference type="AlphaFoldDB" id="A0A6G0TXD3"/>
<evidence type="ECO:0000313" key="2">
    <source>
        <dbReference type="Proteomes" id="UP000475862"/>
    </source>
</evidence>
<proteinExistence type="predicted"/>
<evidence type="ECO:0000313" key="1">
    <source>
        <dbReference type="EMBL" id="KAE9540942.1"/>
    </source>
</evidence>
<name>A0A6G0TXD3_APHGL</name>
<reference evidence="1 2" key="1">
    <citation type="submission" date="2019-08" db="EMBL/GenBank/DDBJ databases">
        <title>The genome of the soybean aphid Biotype 1, its phylome, world population structure and adaptation to the North American continent.</title>
        <authorList>
            <person name="Giordano R."/>
            <person name="Donthu R.K."/>
            <person name="Hernandez A.G."/>
            <person name="Wright C.L."/>
            <person name="Zimin A.V."/>
        </authorList>
    </citation>
    <scope>NUCLEOTIDE SEQUENCE [LARGE SCALE GENOMIC DNA]</scope>
    <source>
        <tissue evidence="1">Whole aphids</tissue>
    </source>
</reference>
<protein>
    <submittedName>
        <fullName evidence="1">Uncharacterized protein</fullName>
    </submittedName>
</protein>
<dbReference type="EMBL" id="VYZN01000013">
    <property type="protein sequence ID" value="KAE9540942.1"/>
    <property type="molecule type" value="Genomic_DNA"/>
</dbReference>
<keyword evidence="2" id="KW-1185">Reference proteome</keyword>
<dbReference type="Proteomes" id="UP000475862">
    <property type="component" value="Unassembled WGS sequence"/>
</dbReference>
<gene>
    <name evidence="1" type="ORF">AGLY_004187</name>
</gene>
<accession>A0A6G0TXD3</accession>
<comment type="caution">
    <text evidence="1">The sequence shown here is derived from an EMBL/GenBank/DDBJ whole genome shotgun (WGS) entry which is preliminary data.</text>
</comment>